<organism evidence="1 2">
    <name type="scientific">Macrosiphum euphorbiae</name>
    <name type="common">potato aphid</name>
    <dbReference type="NCBI Taxonomy" id="13131"/>
    <lineage>
        <taxon>Eukaryota</taxon>
        <taxon>Metazoa</taxon>
        <taxon>Ecdysozoa</taxon>
        <taxon>Arthropoda</taxon>
        <taxon>Hexapoda</taxon>
        <taxon>Insecta</taxon>
        <taxon>Pterygota</taxon>
        <taxon>Neoptera</taxon>
        <taxon>Paraneoptera</taxon>
        <taxon>Hemiptera</taxon>
        <taxon>Sternorrhyncha</taxon>
        <taxon>Aphidomorpha</taxon>
        <taxon>Aphidoidea</taxon>
        <taxon>Aphididae</taxon>
        <taxon>Macrosiphini</taxon>
        <taxon>Macrosiphum</taxon>
    </lineage>
</organism>
<proteinExistence type="predicted"/>
<evidence type="ECO:0000313" key="1">
    <source>
        <dbReference type="EMBL" id="CAI6374931.1"/>
    </source>
</evidence>
<dbReference type="AlphaFoldDB" id="A0AAV0Y676"/>
<name>A0AAV0Y676_9HEMI</name>
<reference evidence="1 2" key="1">
    <citation type="submission" date="2023-01" db="EMBL/GenBank/DDBJ databases">
        <authorList>
            <person name="Whitehead M."/>
        </authorList>
    </citation>
    <scope>NUCLEOTIDE SEQUENCE [LARGE SCALE GENOMIC DNA]</scope>
</reference>
<sequence>MKRDRWYLSIQGQAFTPDKQTLADMDRVFNKYNWPSHPTSKETFIDNPRIRPICEDGAELSPPRRRRKVHDYNLCVQEQINDEQDNVVQCENIDHNMLPNNIPREVSPPTRLRMVHDDNLCVQQQINDEQDNFLQVENIDHNMLPNDIRREPLFVVGEGLNVLTKGDPYLAGYITRIEGNDIFIKFPFGRFDMYEYKYEEDSILPFTTQFPNGKFTPIKIIKSRPLACQKRKIKDYEERLQQYINTRCD</sequence>
<gene>
    <name evidence="1" type="ORF">MEUPH1_LOCUS28501</name>
</gene>
<evidence type="ECO:0000313" key="2">
    <source>
        <dbReference type="Proteomes" id="UP001160148"/>
    </source>
</evidence>
<dbReference type="Proteomes" id="UP001160148">
    <property type="component" value="Unassembled WGS sequence"/>
</dbReference>
<dbReference type="EMBL" id="CARXXK010001250">
    <property type="protein sequence ID" value="CAI6374931.1"/>
    <property type="molecule type" value="Genomic_DNA"/>
</dbReference>
<protein>
    <submittedName>
        <fullName evidence="1">Uncharacterized protein</fullName>
    </submittedName>
</protein>
<comment type="caution">
    <text evidence="1">The sequence shown here is derived from an EMBL/GenBank/DDBJ whole genome shotgun (WGS) entry which is preliminary data.</text>
</comment>
<keyword evidence="2" id="KW-1185">Reference proteome</keyword>
<accession>A0AAV0Y676</accession>